<sequence length="114" mass="12931">MIQILDEILLDAEHLPTVLTLLDQRYLPNAGSRGLTLLQRWVSPPVAVPGERNRLWLLWQVPDVWGYYGMRLGAGTEVPEFWATVDTLSEHRQRHVLGDADQPLASPEVAQHVE</sequence>
<reference evidence="2" key="1">
    <citation type="submission" date="2017-02" db="EMBL/GenBank/DDBJ databases">
        <authorList>
            <person name="Furmanczyk E.M."/>
        </authorList>
    </citation>
    <scope>NUCLEOTIDE SEQUENCE [LARGE SCALE GENOMIC DNA]</scope>
    <source>
        <strain evidence="2">AP3_22</strain>
    </source>
</reference>
<gene>
    <name evidence="1" type="ORF">B0D71_03345</name>
</gene>
<comment type="caution">
    <text evidence="1">The sequence shown here is derived from an EMBL/GenBank/DDBJ whole genome shotgun (WGS) entry which is preliminary data.</text>
</comment>
<evidence type="ECO:0000313" key="1">
    <source>
        <dbReference type="EMBL" id="POF43843.1"/>
    </source>
</evidence>
<accession>A0A2S3VVA4</accession>
<evidence type="ECO:0000313" key="2">
    <source>
        <dbReference type="Proteomes" id="UP000237440"/>
    </source>
</evidence>
<dbReference type="RefSeq" id="WP_103393467.1">
    <property type="nucleotide sequence ID" value="NZ_MUJK01000001.1"/>
</dbReference>
<organism evidence="1 2">
    <name type="scientific">Pseudomonas laurylsulfativorans</name>
    <dbReference type="NCBI Taxonomy" id="1943631"/>
    <lineage>
        <taxon>Bacteria</taxon>
        <taxon>Pseudomonadati</taxon>
        <taxon>Pseudomonadota</taxon>
        <taxon>Gammaproteobacteria</taxon>
        <taxon>Pseudomonadales</taxon>
        <taxon>Pseudomonadaceae</taxon>
        <taxon>Pseudomonas</taxon>
    </lineage>
</organism>
<keyword evidence="2" id="KW-1185">Reference proteome</keyword>
<dbReference type="OrthoDB" id="8965277at2"/>
<dbReference type="EMBL" id="MUJK01000001">
    <property type="protein sequence ID" value="POF43843.1"/>
    <property type="molecule type" value="Genomic_DNA"/>
</dbReference>
<dbReference type="AlphaFoldDB" id="A0A2S3VVA4"/>
<dbReference type="Proteomes" id="UP000237440">
    <property type="component" value="Unassembled WGS sequence"/>
</dbReference>
<protein>
    <submittedName>
        <fullName evidence="1">Uncharacterized protein</fullName>
    </submittedName>
</protein>
<proteinExistence type="predicted"/>
<name>A0A2S3VVA4_9PSED</name>